<sequence length="187" mass="21806">MENKAKNLTIGVKKMNKQQFIGYEYRKLLVDKEFSDVYIDAYPNFGWEVEMEGKAKERPNKVQFSMKRNRKLLNQAELKRLQNKFEASMSDVERMEKQKKLFPTIQACLLGLFGTFFMAGAVFASNAGSLLFMIFLGILGFLGWILPIPLYRIQFGRASRRLQPLIDEEYDVIYKICEKAYGLSHFE</sequence>
<comment type="caution">
    <text evidence="2">The sequence shown here is derived from an EMBL/GenBank/DDBJ whole genome shotgun (WGS) entry which is preliminary data.</text>
</comment>
<accession>A0A0R2E2L1</accession>
<keyword evidence="1" id="KW-0812">Transmembrane</keyword>
<feature type="transmembrane region" description="Helical" evidence="1">
    <location>
        <begin position="101"/>
        <end position="124"/>
    </location>
</feature>
<dbReference type="eggNOG" id="ENOG502ZCD3">
    <property type="taxonomic scope" value="Bacteria"/>
</dbReference>
<evidence type="ECO:0000256" key="1">
    <source>
        <dbReference type="SAM" id="Phobius"/>
    </source>
</evidence>
<gene>
    <name evidence="2" type="ORF">FD15_GL000222</name>
</gene>
<dbReference type="Proteomes" id="UP000050961">
    <property type="component" value="Unassembled WGS sequence"/>
</dbReference>
<evidence type="ECO:0000313" key="2">
    <source>
        <dbReference type="EMBL" id="KRN06669.1"/>
    </source>
</evidence>
<keyword evidence="3" id="KW-1185">Reference proteome</keyword>
<keyword evidence="1" id="KW-0472">Membrane</keyword>
<name>A0A0R2E2L1_9LACO</name>
<dbReference type="EMBL" id="AYZF01000008">
    <property type="protein sequence ID" value="KRN06669.1"/>
    <property type="molecule type" value="Genomic_DNA"/>
</dbReference>
<dbReference type="STRING" id="1423806.FD15_GL000222"/>
<keyword evidence="1" id="KW-1133">Transmembrane helix</keyword>
<reference evidence="2 3" key="1">
    <citation type="journal article" date="2015" name="Genome Announc.">
        <title>Expanding the biotechnology potential of lactobacilli through comparative genomics of 213 strains and associated genera.</title>
        <authorList>
            <person name="Sun Z."/>
            <person name="Harris H.M."/>
            <person name="McCann A."/>
            <person name="Guo C."/>
            <person name="Argimon S."/>
            <person name="Zhang W."/>
            <person name="Yang X."/>
            <person name="Jeffery I.B."/>
            <person name="Cooney J.C."/>
            <person name="Kagawa T.F."/>
            <person name="Liu W."/>
            <person name="Song Y."/>
            <person name="Salvetti E."/>
            <person name="Wrobel A."/>
            <person name="Rasinkangas P."/>
            <person name="Parkhill J."/>
            <person name="Rea M.C."/>
            <person name="O'Sullivan O."/>
            <person name="Ritari J."/>
            <person name="Douillard F.P."/>
            <person name="Paul Ross R."/>
            <person name="Yang R."/>
            <person name="Briner A.E."/>
            <person name="Felis G.E."/>
            <person name="de Vos W.M."/>
            <person name="Barrangou R."/>
            <person name="Klaenhammer T.R."/>
            <person name="Caufield P.W."/>
            <person name="Cui Y."/>
            <person name="Zhang H."/>
            <person name="O'Toole P.W."/>
        </authorList>
    </citation>
    <scope>NUCLEOTIDE SEQUENCE [LARGE SCALE GENOMIC DNA]</scope>
    <source>
        <strain evidence="2 3">DSM 21376</strain>
    </source>
</reference>
<evidence type="ECO:0000313" key="3">
    <source>
        <dbReference type="Proteomes" id="UP000050961"/>
    </source>
</evidence>
<organism evidence="2 3">
    <name type="scientific">Liquorilactobacillus sucicola DSM 21376 = JCM 15457</name>
    <dbReference type="NCBI Taxonomy" id="1423806"/>
    <lineage>
        <taxon>Bacteria</taxon>
        <taxon>Bacillati</taxon>
        <taxon>Bacillota</taxon>
        <taxon>Bacilli</taxon>
        <taxon>Lactobacillales</taxon>
        <taxon>Lactobacillaceae</taxon>
        <taxon>Liquorilactobacillus</taxon>
    </lineage>
</organism>
<dbReference type="PATRIC" id="fig|1423806.3.peg.224"/>
<dbReference type="AlphaFoldDB" id="A0A0R2E2L1"/>
<protein>
    <submittedName>
        <fullName evidence="2">Uncharacterized protein</fullName>
    </submittedName>
</protein>
<proteinExistence type="predicted"/>
<feature type="transmembrane region" description="Helical" evidence="1">
    <location>
        <begin position="130"/>
        <end position="151"/>
    </location>
</feature>